<dbReference type="AlphaFoldDB" id="D7CY21"/>
<dbReference type="PANTHER" id="PTHR43833:SF7">
    <property type="entry name" value="KTR SYSTEM POTASSIUM UPTAKE PROTEIN C"/>
    <property type="match status" value="1"/>
</dbReference>
<dbReference type="InterPro" id="IPR003148">
    <property type="entry name" value="RCK_N"/>
</dbReference>
<evidence type="ECO:0000313" key="3">
    <source>
        <dbReference type="EMBL" id="ADI13381.1"/>
    </source>
</evidence>
<dbReference type="STRING" id="649638.Trad_0241"/>
<dbReference type="KEGG" id="tra:Trad_0241"/>
<dbReference type="InterPro" id="IPR006037">
    <property type="entry name" value="RCK_C"/>
</dbReference>
<dbReference type="GO" id="GO:0006813">
    <property type="term" value="P:potassium ion transport"/>
    <property type="evidence" value="ECO:0007669"/>
    <property type="project" value="InterPro"/>
</dbReference>
<reference evidence="3 4" key="2">
    <citation type="journal article" date="2011" name="Stand. Genomic Sci.">
        <title>Complete genome sequence of Truepera radiovictrix type strain (RQ-24).</title>
        <authorList>
            <person name="Ivanova N."/>
            <person name="Rohde C."/>
            <person name="Munk C."/>
            <person name="Nolan M."/>
            <person name="Lucas S."/>
            <person name="Del Rio T.G."/>
            <person name="Tice H."/>
            <person name="Deshpande S."/>
            <person name="Cheng J.F."/>
            <person name="Tapia R."/>
            <person name="Han C."/>
            <person name="Goodwin L."/>
            <person name="Pitluck S."/>
            <person name="Liolios K."/>
            <person name="Mavromatis K."/>
            <person name="Mikhailova N."/>
            <person name="Pati A."/>
            <person name="Chen A."/>
            <person name="Palaniappan K."/>
            <person name="Land M."/>
            <person name="Hauser L."/>
            <person name="Chang Y.J."/>
            <person name="Jeffries C.D."/>
            <person name="Brambilla E."/>
            <person name="Rohde M."/>
            <person name="Goker M."/>
            <person name="Tindall B.J."/>
            <person name="Woyke T."/>
            <person name="Bristow J."/>
            <person name="Eisen J.A."/>
            <person name="Markowitz V."/>
            <person name="Hugenholtz P."/>
            <person name="Kyrpides N.C."/>
            <person name="Klenk H.P."/>
            <person name="Lapidus A."/>
        </authorList>
    </citation>
    <scope>NUCLEOTIDE SEQUENCE [LARGE SCALE GENOMIC DNA]</scope>
    <source>
        <strain evidence="4">DSM 17093 / CIP 108686 / LMG 22925 / RQ-24</strain>
    </source>
</reference>
<accession>D7CY21</accession>
<dbReference type="Gene3D" id="3.30.70.1450">
    <property type="entry name" value="Regulator of K+ conductance, C-terminal domain"/>
    <property type="match status" value="1"/>
</dbReference>
<protein>
    <submittedName>
        <fullName evidence="3">TrkA-N domain protein</fullName>
    </submittedName>
</protein>
<keyword evidence="4" id="KW-1185">Reference proteome</keyword>
<dbReference type="Pfam" id="PF02080">
    <property type="entry name" value="TrkA_C"/>
    <property type="match status" value="1"/>
</dbReference>
<dbReference type="GO" id="GO:0008324">
    <property type="term" value="F:monoatomic cation transmembrane transporter activity"/>
    <property type="evidence" value="ECO:0007669"/>
    <property type="project" value="InterPro"/>
</dbReference>
<gene>
    <name evidence="3" type="ordered locus">Trad_0241</name>
</gene>
<dbReference type="SUPFAM" id="SSF51735">
    <property type="entry name" value="NAD(P)-binding Rossmann-fold domains"/>
    <property type="match status" value="1"/>
</dbReference>
<dbReference type="InterPro" id="IPR036721">
    <property type="entry name" value="RCK_C_sf"/>
</dbReference>
<dbReference type="EMBL" id="CP002049">
    <property type="protein sequence ID" value="ADI13381.1"/>
    <property type="molecule type" value="Genomic_DNA"/>
</dbReference>
<dbReference type="PROSITE" id="PS51201">
    <property type="entry name" value="RCK_N"/>
    <property type="match status" value="1"/>
</dbReference>
<dbReference type="OrthoDB" id="9776294at2"/>
<evidence type="ECO:0000313" key="4">
    <source>
        <dbReference type="Proteomes" id="UP000000379"/>
    </source>
</evidence>
<dbReference type="Pfam" id="PF02254">
    <property type="entry name" value="TrkA_N"/>
    <property type="match status" value="1"/>
</dbReference>
<organism evidence="3 4">
    <name type="scientific">Truepera radiovictrix (strain DSM 17093 / CIP 108686 / LMG 22925 / RQ-24)</name>
    <dbReference type="NCBI Taxonomy" id="649638"/>
    <lineage>
        <taxon>Bacteria</taxon>
        <taxon>Thermotogati</taxon>
        <taxon>Deinococcota</taxon>
        <taxon>Deinococci</taxon>
        <taxon>Trueperales</taxon>
        <taxon>Trueperaceae</taxon>
        <taxon>Truepera</taxon>
    </lineage>
</organism>
<evidence type="ECO:0000259" key="2">
    <source>
        <dbReference type="PROSITE" id="PS51202"/>
    </source>
</evidence>
<dbReference type="eggNOG" id="COG0569">
    <property type="taxonomic scope" value="Bacteria"/>
</dbReference>
<feature type="domain" description="RCK N-terminal" evidence="1">
    <location>
        <begin position="3"/>
        <end position="119"/>
    </location>
</feature>
<sequence length="223" mass="24291">MKAKQFLVIGAGRFGSALATTLYEFGHEVVVVDRSEERVERIMDRVTHAVILDATDEEALAKLGLNTFDRVVVAIGNNLEASILSIVAAKNRGASYVISKATSEIAARVMLKVGADQVVRPEHDMGVRVAKTLATPSIVDAFPLGENYEVIEFQAQRNLCGKLRDLKLANRFGVEVIAVNRNGKLELRPGPDFVVSPGDNVVLIGETRALKRLRDHFARVSAA</sequence>
<proteinExistence type="predicted"/>
<dbReference type="InterPro" id="IPR050721">
    <property type="entry name" value="Trk_Ktr_HKT_K-transport"/>
</dbReference>
<evidence type="ECO:0000259" key="1">
    <source>
        <dbReference type="PROSITE" id="PS51201"/>
    </source>
</evidence>
<dbReference type="Gene3D" id="3.40.50.720">
    <property type="entry name" value="NAD(P)-binding Rossmann-like Domain"/>
    <property type="match status" value="1"/>
</dbReference>
<dbReference type="PANTHER" id="PTHR43833">
    <property type="entry name" value="POTASSIUM CHANNEL PROTEIN 2-RELATED-RELATED"/>
    <property type="match status" value="1"/>
</dbReference>
<dbReference type="PROSITE" id="PS51202">
    <property type="entry name" value="RCK_C"/>
    <property type="match status" value="1"/>
</dbReference>
<dbReference type="InterPro" id="IPR036291">
    <property type="entry name" value="NAD(P)-bd_dom_sf"/>
</dbReference>
<name>D7CY21_TRURR</name>
<feature type="domain" description="RCK C-terminal" evidence="2">
    <location>
        <begin position="137"/>
        <end position="219"/>
    </location>
</feature>
<dbReference type="Proteomes" id="UP000000379">
    <property type="component" value="Chromosome"/>
</dbReference>
<dbReference type="HOGENOM" id="CLU_046525_3_2_0"/>
<reference evidence="4" key="1">
    <citation type="submission" date="2010-05" db="EMBL/GenBank/DDBJ databases">
        <title>The complete genome of Truepera radiovictris DSM 17093.</title>
        <authorList>
            <consortium name="US DOE Joint Genome Institute (JGI-PGF)"/>
            <person name="Lucas S."/>
            <person name="Copeland A."/>
            <person name="Lapidus A."/>
            <person name="Glavina del Rio T."/>
            <person name="Dalin E."/>
            <person name="Tice H."/>
            <person name="Bruce D."/>
            <person name="Goodwin L."/>
            <person name="Pitluck S."/>
            <person name="Kyrpides N."/>
            <person name="Mavromatis K."/>
            <person name="Ovchinnikova G."/>
            <person name="Munk A.C."/>
            <person name="Detter J.C."/>
            <person name="Han C."/>
            <person name="Tapia R."/>
            <person name="Land M."/>
            <person name="Hauser L."/>
            <person name="Markowitz V."/>
            <person name="Cheng J.-F."/>
            <person name="Hugenholtz P."/>
            <person name="Woyke T."/>
            <person name="Wu D."/>
            <person name="Tindall B."/>
            <person name="Pomrenke H.G."/>
            <person name="Brambilla E."/>
            <person name="Klenk H.-P."/>
            <person name="Eisen J.A."/>
        </authorList>
    </citation>
    <scope>NUCLEOTIDE SEQUENCE [LARGE SCALE GENOMIC DNA]</scope>
    <source>
        <strain evidence="4">DSM 17093 / CIP 108686 / LMG 22925 / RQ-24</strain>
    </source>
</reference>
<dbReference type="SUPFAM" id="SSF116726">
    <property type="entry name" value="TrkA C-terminal domain-like"/>
    <property type="match status" value="1"/>
</dbReference>